<keyword evidence="3" id="KW-0804">Transcription</keyword>
<sequence length="203" mass="21887">MSTGLRERKKQQTRQALFAAALRLFATKGYHRTTVAEIAAEAGVSTKTLFNHVGGKEEVLFAFREDRIEQMLAVVRTRRAGERPAALLGHVVERVLDPAAVMDEQSFLSLDPIRIRLITTVPELRARSLQLLQDAQRRLAGALCRAYPDKLDPVTAAAAVGALFGAMQAAALTALDDGASARETLAAARRAADLAARGLATLD</sequence>
<keyword evidence="1" id="KW-0805">Transcription regulation</keyword>
<feature type="DNA-binding region" description="H-T-H motif" evidence="4">
    <location>
        <begin position="34"/>
        <end position="53"/>
    </location>
</feature>
<name>A0A1I5UQL2_9PSEU</name>
<evidence type="ECO:0000256" key="1">
    <source>
        <dbReference type="ARBA" id="ARBA00023015"/>
    </source>
</evidence>
<dbReference type="InterPro" id="IPR009057">
    <property type="entry name" value="Homeodomain-like_sf"/>
</dbReference>
<organism evidence="6 7">
    <name type="scientific">Amycolatopsis arida</name>
    <dbReference type="NCBI Taxonomy" id="587909"/>
    <lineage>
        <taxon>Bacteria</taxon>
        <taxon>Bacillati</taxon>
        <taxon>Actinomycetota</taxon>
        <taxon>Actinomycetes</taxon>
        <taxon>Pseudonocardiales</taxon>
        <taxon>Pseudonocardiaceae</taxon>
        <taxon>Amycolatopsis</taxon>
    </lineage>
</organism>
<dbReference type="RefSeq" id="WP_092530480.1">
    <property type="nucleotide sequence ID" value="NZ_FOWW01000004.1"/>
</dbReference>
<dbReference type="Proteomes" id="UP000198727">
    <property type="component" value="Unassembled WGS sequence"/>
</dbReference>
<evidence type="ECO:0000313" key="7">
    <source>
        <dbReference type="Proteomes" id="UP000198727"/>
    </source>
</evidence>
<evidence type="ECO:0000313" key="6">
    <source>
        <dbReference type="EMBL" id="SFP97512.1"/>
    </source>
</evidence>
<feature type="domain" description="HTH tetR-type" evidence="5">
    <location>
        <begin position="11"/>
        <end position="71"/>
    </location>
</feature>
<dbReference type="PANTHER" id="PTHR30055">
    <property type="entry name" value="HTH-TYPE TRANSCRIPTIONAL REGULATOR RUTR"/>
    <property type="match status" value="1"/>
</dbReference>
<dbReference type="Gene3D" id="1.10.357.10">
    <property type="entry name" value="Tetracycline Repressor, domain 2"/>
    <property type="match status" value="1"/>
</dbReference>
<gene>
    <name evidence="6" type="ORF">SAMN05421810_10477</name>
</gene>
<dbReference type="Pfam" id="PF00440">
    <property type="entry name" value="TetR_N"/>
    <property type="match status" value="1"/>
</dbReference>
<reference evidence="7" key="1">
    <citation type="submission" date="2016-10" db="EMBL/GenBank/DDBJ databases">
        <authorList>
            <person name="Varghese N."/>
            <person name="Submissions S."/>
        </authorList>
    </citation>
    <scope>NUCLEOTIDE SEQUENCE [LARGE SCALE GENOMIC DNA]</scope>
    <source>
        <strain evidence="7">CGMCC 4.5579</strain>
    </source>
</reference>
<evidence type="ECO:0000256" key="4">
    <source>
        <dbReference type="PROSITE-ProRule" id="PRU00335"/>
    </source>
</evidence>
<evidence type="ECO:0000256" key="3">
    <source>
        <dbReference type="ARBA" id="ARBA00023163"/>
    </source>
</evidence>
<dbReference type="PRINTS" id="PR00455">
    <property type="entry name" value="HTHTETR"/>
</dbReference>
<dbReference type="GO" id="GO:0000976">
    <property type="term" value="F:transcription cis-regulatory region binding"/>
    <property type="evidence" value="ECO:0007669"/>
    <property type="project" value="TreeGrafter"/>
</dbReference>
<accession>A0A1I5UQL2</accession>
<protein>
    <submittedName>
        <fullName evidence="6">DNA-binding transcriptional regulator, AcrR family</fullName>
    </submittedName>
</protein>
<dbReference type="InterPro" id="IPR050109">
    <property type="entry name" value="HTH-type_TetR-like_transc_reg"/>
</dbReference>
<evidence type="ECO:0000256" key="2">
    <source>
        <dbReference type="ARBA" id="ARBA00023125"/>
    </source>
</evidence>
<keyword evidence="2 4" id="KW-0238">DNA-binding</keyword>
<dbReference type="OrthoDB" id="4746440at2"/>
<dbReference type="InterPro" id="IPR001647">
    <property type="entry name" value="HTH_TetR"/>
</dbReference>
<dbReference type="PANTHER" id="PTHR30055:SF234">
    <property type="entry name" value="HTH-TYPE TRANSCRIPTIONAL REGULATOR BETI"/>
    <property type="match status" value="1"/>
</dbReference>
<dbReference type="SUPFAM" id="SSF46689">
    <property type="entry name" value="Homeodomain-like"/>
    <property type="match status" value="1"/>
</dbReference>
<proteinExistence type="predicted"/>
<dbReference type="STRING" id="587909.SAMN05421810_10477"/>
<dbReference type="AlphaFoldDB" id="A0A1I5UQL2"/>
<keyword evidence="7" id="KW-1185">Reference proteome</keyword>
<evidence type="ECO:0000259" key="5">
    <source>
        <dbReference type="PROSITE" id="PS50977"/>
    </source>
</evidence>
<dbReference type="PROSITE" id="PS50977">
    <property type="entry name" value="HTH_TETR_2"/>
    <property type="match status" value="1"/>
</dbReference>
<dbReference type="EMBL" id="FOWW01000004">
    <property type="protein sequence ID" value="SFP97512.1"/>
    <property type="molecule type" value="Genomic_DNA"/>
</dbReference>
<dbReference type="GO" id="GO:0003700">
    <property type="term" value="F:DNA-binding transcription factor activity"/>
    <property type="evidence" value="ECO:0007669"/>
    <property type="project" value="TreeGrafter"/>
</dbReference>